<keyword evidence="3" id="KW-1185">Reference proteome</keyword>
<proteinExistence type="predicted"/>
<sequence length="136" mass="14708">MFPLCAATLCCAVLAISCLPLVDLHAIPTLRARLGRGFGSEGDLRLEPTEAIVFPGSNVTFICSHSSNVTFRWNFSSSVKSFDVLLGTSRTEDTGQPVFYSRLSIPFATRTMTGEVVCSTEEDHSKVSGFLIVNGK</sequence>
<dbReference type="Proteomes" id="UP000887013">
    <property type="component" value="Unassembled WGS sequence"/>
</dbReference>
<dbReference type="InterPro" id="IPR013783">
    <property type="entry name" value="Ig-like_fold"/>
</dbReference>
<accession>A0A8X6T9N2</accession>
<reference evidence="2" key="1">
    <citation type="submission" date="2020-08" db="EMBL/GenBank/DDBJ databases">
        <title>Multicomponent nature underlies the extraordinary mechanical properties of spider dragline silk.</title>
        <authorList>
            <person name="Kono N."/>
            <person name="Nakamura H."/>
            <person name="Mori M."/>
            <person name="Yoshida Y."/>
            <person name="Ohtoshi R."/>
            <person name="Malay A.D."/>
            <person name="Moran D.A.P."/>
            <person name="Tomita M."/>
            <person name="Numata K."/>
            <person name="Arakawa K."/>
        </authorList>
    </citation>
    <scope>NUCLEOTIDE SEQUENCE</scope>
</reference>
<protein>
    <submittedName>
        <fullName evidence="2">Uncharacterized protein</fullName>
    </submittedName>
</protein>
<dbReference type="Gene3D" id="2.60.40.10">
    <property type="entry name" value="Immunoglobulins"/>
    <property type="match status" value="1"/>
</dbReference>
<dbReference type="InterPro" id="IPR036179">
    <property type="entry name" value="Ig-like_dom_sf"/>
</dbReference>
<feature type="chain" id="PRO_5036489598" evidence="1">
    <location>
        <begin position="27"/>
        <end position="136"/>
    </location>
</feature>
<evidence type="ECO:0000313" key="3">
    <source>
        <dbReference type="Proteomes" id="UP000887013"/>
    </source>
</evidence>
<feature type="signal peptide" evidence="1">
    <location>
        <begin position="1"/>
        <end position="26"/>
    </location>
</feature>
<name>A0A8X6T9N2_NEPPI</name>
<keyword evidence="1" id="KW-0732">Signal</keyword>
<dbReference type="OrthoDB" id="6415871at2759"/>
<evidence type="ECO:0000256" key="1">
    <source>
        <dbReference type="SAM" id="SignalP"/>
    </source>
</evidence>
<evidence type="ECO:0000313" key="2">
    <source>
        <dbReference type="EMBL" id="GFS91237.1"/>
    </source>
</evidence>
<dbReference type="SUPFAM" id="SSF48726">
    <property type="entry name" value="Immunoglobulin"/>
    <property type="match status" value="1"/>
</dbReference>
<organism evidence="2 3">
    <name type="scientific">Nephila pilipes</name>
    <name type="common">Giant wood spider</name>
    <name type="synonym">Nephila maculata</name>
    <dbReference type="NCBI Taxonomy" id="299642"/>
    <lineage>
        <taxon>Eukaryota</taxon>
        <taxon>Metazoa</taxon>
        <taxon>Ecdysozoa</taxon>
        <taxon>Arthropoda</taxon>
        <taxon>Chelicerata</taxon>
        <taxon>Arachnida</taxon>
        <taxon>Araneae</taxon>
        <taxon>Araneomorphae</taxon>
        <taxon>Entelegynae</taxon>
        <taxon>Araneoidea</taxon>
        <taxon>Nephilidae</taxon>
        <taxon>Nephila</taxon>
    </lineage>
</organism>
<gene>
    <name evidence="2" type="primary">AVEN_96141_1</name>
    <name evidence="2" type="ORF">NPIL_297921</name>
</gene>
<comment type="caution">
    <text evidence="2">The sequence shown here is derived from an EMBL/GenBank/DDBJ whole genome shotgun (WGS) entry which is preliminary data.</text>
</comment>
<dbReference type="AlphaFoldDB" id="A0A8X6T9N2"/>
<dbReference type="EMBL" id="BMAW01099696">
    <property type="protein sequence ID" value="GFS91237.1"/>
    <property type="molecule type" value="Genomic_DNA"/>
</dbReference>